<dbReference type="InterPro" id="IPR006260">
    <property type="entry name" value="TonB/TolA_C"/>
</dbReference>
<dbReference type="EMBL" id="CP074676">
    <property type="protein sequence ID" value="QVL18766.1"/>
    <property type="molecule type" value="Genomic_DNA"/>
</dbReference>
<evidence type="ECO:0000256" key="4">
    <source>
        <dbReference type="ARBA" id="ARBA00023136"/>
    </source>
</evidence>
<dbReference type="Gene3D" id="3.30.1150.10">
    <property type="match status" value="1"/>
</dbReference>
<evidence type="ECO:0000256" key="1">
    <source>
        <dbReference type="ARBA" id="ARBA00004167"/>
    </source>
</evidence>
<protein>
    <submittedName>
        <fullName evidence="6">TonB family protein</fullName>
    </submittedName>
</protein>
<evidence type="ECO:0000313" key="6">
    <source>
        <dbReference type="EMBL" id="QVL18766.1"/>
    </source>
</evidence>
<dbReference type="SUPFAM" id="SSF74653">
    <property type="entry name" value="TolA/TonB C-terminal domain"/>
    <property type="match status" value="1"/>
</dbReference>
<dbReference type="InterPro" id="IPR037682">
    <property type="entry name" value="TonB_C"/>
</dbReference>
<dbReference type="PROSITE" id="PS52015">
    <property type="entry name" value="TONB_CTD"/>
    <property type="match status" value="1"/>
</dbReference>
<evidence type="ECO:0000256" key="3">
    <source>
        <dbReference type="ARBA" id="ARBA00022989"/>
    </source>
</evidence>
<keyword evidence="2" id="KW-0812">Transmembrane</keyword>
<comment type="subcellular location">
    <subcellularLocation>
        <location evidence="1">Membrane</location>
        <topology evidence="1">Single-pass membrane protein</topology>
    </subcellularLocation>
</comment>
<dbReference type="GeneID" id="87483746"/>
<gene>
    <name evidence="6" type="ORF">KH389_25945</name>
</gene>
<accession>A0ABX8DR83</accession>
<reference evidence="6 7" key="1">
    <citation type="journal article" date="2016" name="J. Hazard. Mater.">
        <title>A newly isolated Pseudomonas putida S-1 strain for batch-mode-propanethiol degradation and continuous treatment of propanethiol-containing waste gas.</title>
        <authorList>
            <person name="Chen D.Z."/>
            <person name="Sun Y.M."/>
            <person name="Han L.M."/>
            <person name="Chen J."/>
            <person name="Ye J.X."/>
            <person name="Chen J.M."/>
        </authorList>
    </citation>
    <scope>NUCLEOTIDE SEQUENCE [LARGE SCALE GENOMIC DNA]</scope>
    <source>
        <strain evidence="6 7">S-1</strain>
    </source>
</reference>
<dbReference type="Proteomes" id="UP000678154">
    <property type="component" value="Chromosome"/>
</dbReference>
<dbReference type="RefSeq" id="WP_213606514.1">
    <property type="nucleotide sequence ID" value="NZ_CP074676.1"/>
</dbReference>
<evidence type="ECO:0000256" key="2">
    <source>
        <dbReference type="ARBA" id="ARBA00022692"/>
    </source>
</evidence>
<keyword evidence="7" id="KW-1185">Reference proteome</keyword>
<dbReference type="Pfam" id="PF03544">
    <property type="entry name" value="TonB_C"/>
    <property type="match status" value="1"/>
</dbReference>
<proteinExistence type="predicted"/>
<name>A0ABX8DR83_9PSED</name>
<keyword evidence="3" id="KW-1133">Transmembrane helix</keyword>
<keyword evidence="4" id="KW-0472">Membrane</keyword>
<evidence type="ECO:0000259" key="5">
    <source>
        <dbReference type="PROSITE" id="PS52015"/>
    </source>
</evidence>
<feature type="domain" description="TonB C-terminal" evidence="5">
    <location>
        <begin position="16"/>
        <end position="113"/>
    </location>
</feature>
<organism evidence="6 7">
    <name type="scientific">Pseudomonas qingdaonensis</name>
    <dbReference type="NCBI Taxonomy" id="2056231"/>
    <lineage>
        <taxon>Bacteria</taxon>
        <taxon>Pseudomonadati</taxon>
        <taxon>Pseudomonadota</taxon>
        <taxon>Gammaproteobacteria</taxon>
        <taxon>Pseudomonadales</taxon>
        <taxon>Pseudomonadaceae</taxon>
        <taxon>Pseudomonas</taxon>
    </lineage>
</organism>
<evidence type="ECO:0000313" key="7">
    <source>
        <dbReference type="Proteomes" id="UP000678154"/>
    </source>
</evidence>
<sequence length="213" mass="23744">MKRWFGILLCWCCAVQAEHVPTFAQPPAPVYPRAMRLVGLEGAVRIGYQVDSRDGSVSHVTVKHSDHALFSASAEAAIAKVRFEPWTVAAGEPLKTDVVQSLLFRMDEQSMAMTLDAQAALPQLQCKLFSYYLATYRQIRSHQPLWQMDSVATSIGLLARTSPASPTLLQFKQAQQAFEAALPSIERRCAGQPDLMFIDAWPQQLRDLALKQL</sequence>
<dbReference type="NCBIfam" id="TIGR01352">
    <property type="entry name" value="tonB_Cterm"/>
    <property type="match status" value="1"/>
</dbReference>